<evidence type="ECO:0000313" key="1">
    <source>
        <dbReference type="EMBL" id="KAF3890125.1"/>
    </source>
</evidence>
<comment type="caution">
    <text evidence="2">The sequence shown here is derived from an EMBL/GenBank/DDBJ whole genome shotgun (WGS) entry which is preliminary data.</text>
</comment>
<proteinExistence type="predicted"/>
<dbReference type="AlphaFoldDB" id="A0A0C1QM32"/>
<dbReference type="STRING" id="1479485.DA73_0234960"/>
<keyword evidence="3" id="KW-1185">Reference proteome</keyword>
<reference evidence="2" key="1">
    <citation type="journal article" date="2015" name="Genome Announc.">
        <title>Draft Genome Sequence of Tolypothrix boutellei Strain VB521301.</title>
        <authorList>
            <person name="Chandrababunaidu M.M."/>
            <person name="Singh D."/>
            <person name="Sen D."/>
            <person name="Bhan S."/>
            <person name="Das S."/>
            <person name="Gupta A."/>
            <person name="Adhikary S.P."/>
            <person name="Tripathy S."/>
        </authorList>
    </citation>
    <scope>NUCLEOTIDE SEQUENCE</scope>
    <source>
        <strain evidence="2">VB521301</strain>
    </source>
</reference>
<evidence type="ECO:0000313" key="3">
    <source>
        <dbReference type="Proteomes" id="UP000029738"/>
    </source>
</evidence>
<name>A0A0C1QM32_9CYAN</name>
<dbReference type="RefSeq" id="WP_038093302.1">
    <property type="nucleotide sequence ID" value="NZ_JHEG04000001.1"/>
</dbReference>
<gene>
    <name evidence="2" type="ORF">DA73_0234960</name>
    <name evidence="1" type="ORF">DA73_0400035210</name>
</gene>
<dbReference type="EMBL" id="JHEG02000059">
    <property type="protein sequence ID" value="KIE06564.1"/>
    <property type="molecule type" value="Genomic_DNA"/>
</dbReference>
<reference evidence="1" key="2">
    <citation type="submission" date="2019-11" db="EMBL/GenBank/DDBJ databases">
        <title>Improved Assembly of Tolypothrix boutellei genome.</title>
        <authorList>
            <person name="Sarangi A.N."/>
            <person name="Mukherjee M."/>
            <person name="Ghosh S."/>
            <person name="Singh D."/>
            <person name="Das A."/>
            <person name="Kant S."/>
            <person name="Prusty A."/>
            <person name="Tripathy S."/>
        </authorList>
    </citation>
    <scope>NUCLEOTIDE SEQUENCE</scope>
    <source>
        <strain evidence="1">VB521301</strain>
    </source>
</reference>
<organism evidence="2">
    <name type="scientific">Tolypothrix bouteillei VB521301</name>
    <dbReference type="NCBI Taxonomy" id="1479485"/>
    <lineage>
        <taxon>Bacteria</taxon>
        <taxon>Bacillati</taxon>
        <taxon>Cyanobacteriota</taxon>
        <taxon>Cyanophyceae</taxon>
        <taxon>Nostocales</taxon>
        <taxon>Tolypothrichaceae</taxon>
        <taxon>Tolypothrix</taxon>
    </lineage>
</organism>
<dbReference type="Pfam" id="PF07799">
    <property type="entry name" value="DUF1643"/>
    <property type="match status" value="1"/>
</dbReference>
<dbReference type="InterPro" id="IPR012441">
    <property type="entry name" value="DUF1643"/>
</dbReference>
<dbReference type="Proteomes" id="UP000029738">
    <property type="component" value="Unassembled WGS sequence"/>
</dbReference>
<dbReference type="OrthoDB" id="9807577at2"/>
<accession>A0A0C1QM32</accession>
<sequence>MIKSAIIEGNYRYLLRREWDINAGQTTFVMLNPSTADAVRDDRTLCRCIHFARFWGYGSVEVVNLFAYRATKPRDLFKVADPIGSKNNSYLQSATERAALVIVAWGVHGSFLNRDRAVLSLISAHQPLHCLGQTKAGYPRHPLYVKNSVCPMQLSL</sequence>
<evidence type="ECO:0000313" key="2">
    <source>
        <dbReference type="EMBL" id="KIE06564.1"/>
    </source>
</evidence>
<protein>
    <submittedName>
        <fullName evidence="1">DUF1643 domain-containing protein</fullName>
    </submittedName>
</protein>
<dbReference type="EMBL" id="JHEG04000001">
    <property type="protein sequence ID" value="KAF3890125.1"/>
    <property type="molecule type" value="Genomic_DNA"/>
</dbReference>